<dbReference type="InterPro" id="IPR004358">
    <property type="entry name" value="Sig_transdc_His_kin-like_C"/>
</dbReference>
<evidence type="ECO:0000256" key="7">
    <source>
        <dbReference type="ARBA" id="ARBA00022741"/>
    </source>
</evidence>
<dbReference type="AlphaFoldDB" id="A0A0K9FB55"/>
<dbReference type="SUPFAM" id="SSF47384">
    <property type="entry name" value="Homodimeric domain of signal transducing histidine kinase"/>
    <property type="match status" value="1"/>
</dbReference>
<dbReference type="RefSeq" id="WP_049663839.1">
    <property type="nucleotide sequence ID" value="NZ_LFXJ01000005.1"/>
</dbReference>
<dbReference type="PRINTS" id="PR00344">
    <property type="entry name" value="BCTRLSENSOR"/>
</dbReference>
<comment type="caution">
    <text evidence="15">The sequence shown here is derived from an EMBL/GenBank/DDBJ whole genome shotgun (WGS) entry which is preliminary data.</text>
</comment>
<dbReference type="GeneID" id="96597385"/>
<evidence type="ECO:0000256" key="10">
    <source>
        <dbReference type="ARBA" id="ARBA00022989"/>
    </source>
</evidence>
<dbReference type="Gene3D" id="3.40.50.300">
    <property type="entry name" value="P-loop containing nucleotide triphosphate hydrolases"/>
    <property type="match status" value="1"/>
</dbReference>
<gene>
    <name evidence="15" type="ORF">ACZ11_03515</name>
</gene>
<dbReference type="InterPro" id="IPR003852">
    <property type="entry name" value="Sig_transdc_His_kinase_KdpD_N"/>
</dbReference>
<feature type="transmembrane region" description="Helical" evidence="13">
    <location>
        <begin position="426"/>
        <end position="453"/>
    </location>
</feature>
<keyword evidence="9" id="KW-0067">ATP-binding</keyword>
<dbReference type="PANTHER" id="PTHR45569">
    <property type="entry name" value="SENSOR PROTEIN KDPD"/>
    <property type="match status" value="1"/>
</dbReference>
<evidence type="ECO:0000256" key="9">
    <source>
        <dbReference type="ARBA" id="ARBA00022840"/>
    </source>
</evidence>
<reference evidence="16" key="1">
    <citation type="submission" date="2015-07" db="EMBL/GenBank/DDBJ databases">
        <authorList>
            <consortium name="Consortium for Microbial Forensics and Genomics (microFORGE)"/>
            <person name="Knight B.M."/>
            <person name="Roberts D.P."/>
            <person name="Lin D."/>
            <person name="Hari K."/>
            <person name="Fletcher J."/>
            <person name="Melcher U."/>
            <person name="Blagden T."/>
            <person name="Winegar R.A."/>
        </authorList>
    </citation>
    <scope>NUCLEOTIDE SEQUENCE [LARGE SCALE GENOMIC DNA]</scope>
    <source>
        <strain evidence="16">DSM 23493</strain>
    </source>
</reference>
<evidence type="ECO:0000256" key="3">
    <source>
        <dbReference type="ARBA" id="ARBA00012438"/>
    </source>
</evidence>
<dbReference type="GO" id="GO:0005524">
    <property type="term" value="F:ATP binding"/>
    <property type="evidence" value="ECO:0007669"/>
    <property type="project" value="UniProtKB-KW"/>
</dbReference>
<dbReference type="Pfam" id="PF13493">
    <property type="entry name" value="DUF4118"/>
    <property type="match status" value="1"/>
</dbReference>
<accession>A0A0K9FB55</accession>
<name>A0A0K9FB55_9BACI</name>
<organism evidence="15 16">
    <name type="scientific">Lysinibacillus xylanilyticus</name>
    <dbReference type="NCBI Taxonomy" id="582475"/>
    <lineage>
        <taxon>Bacteria</taxon>
        <taxon>Bacillati</taxon>
        <taxon>Bacillota</taxon>
        <taxon>Bacilli</taxon>
        <taxon>Bacillales</taxon>
        <taxon>Bacillaceae</taxon>
        <taxon>Lysinibacillus</taxon>
    </lineage>
</organism>
<comment type="subcellular location">
    <subcellularLocation>
        <location evidence="2">Membrane</location>
        <topology evidence="2">Multi-pass membrane protein</topology>
    </subcellularLocation>
</comment>
<dbReference type="PANTHER" id="PTHR45569:SF1">
    <property type="entry name" value="SENSOR PROTEIN KDPD"/>
    <property type="match status" value="1"/>
</dbReference>
<dbReference type="InterPro" id="IPR005467">
    <property type="entry name" value="His_kinase_dom"/>
</dbReference>
<dbReference type="InterPro" id="IPR036890">
    <property type="entry name" value="HATPase_C_sf"/>
</dbReference>
<dbReference type="Gene3D" id="3.30.450.40">
    <property type="match status" value="1"/>
</dbReference>
<dbReference type="PROSITE" id="PS50109">
    <property type="entry name" value="HIS_KIN"/>
    <property type="match status" value="1"/>
</dbReference>
<dbReference type="Gene3D" id="3.40.50.620">
    <property type="entry name" value="HUPs"/>
    <property type="match status" value="1"/>
</dbReference>
<dbReference type="InterPro" id="IPR052023">
    <property type="entry name" value="Histidine_kinase_KdpD"/>
</dbReference>
<evidence type="ECO:0000256" key="6">
    <source>
        <dbReference type="ARBA" id="ARBA00022692"/>
    </source>
</evidence>
<keyword evidence="10 13" id="KW-1133">Transmembrane helix</keyword>
<feature type="transmembrane region" description="Helical" evidence="13">
    <location>
        <begin position="396"/>
        <end position="414"/>
    </location>
</feature>
<comment type="catalytic activity">
    <reaction evidence="1">
        <text>ATP + protein L-histidine = ADP + protein N-phospho-L-histidine.</text>
        <dbReference type="EC" id="2.7.13.3"/>
    </reaction>
</comment>
<dbReference type="Pfam" id="PF00512">
    <property type="entry name" value="HisKA"/>
    <property type="match status" value="1"/>
</dbReference>
<keyword evidence="8 15" id="KW-0418">Kinase</keyword>
<dbReference type="Gene3D" id="1.10.287.130">
    <property type="match status" value="1"/>
</dbReference>
<evidence type="ECO:0000256" key="2">
    <source>
        <dbReference type="ARBA" id="ARBA00004141"/>
    </source>
</evidence>
<dbReference type="OrthoDB" id="9806130at2"/>
<protein>
    <recommendedName>
        <fullName evidence="3">histidine kinase</fullName>
        <ecNumber evidence="3">2.7.13.3</ecNumber>
    </recommendedName>
</protein>
<sequence length="906" mass="102390">MENTRPTPETFLARLQQEEPFIGKLKIFLGYAAGVGKTYAMLDAAHQAQKLGKDVVVGYVEPHPRPDTLALLEGLEQIPTKKIIYKGKPFQELDIDEVLKRKPEIVIIDELAHTNVPTMRHKKRFGDVEELLAKGIHVYTTVNIQHIESLHDIVEEITGIKVRERIPDYLIDQAAQIKIVDIEPDELIQRLQEGKIYVKQQAEKALESFFRKQNLVSLREIALRRAADTINYKQVNSDESIKHHVQIEEHLLVGISSSPTNAKVIRTTARLAQALHGKFTALYVQNVQEHARNNANSERLQQHIKLVEQLGGHVVIVQEDDVAAALANYAQISGVTKLVLGRTSMRKKWWRPNTKISDRLNEFVPNLAIHIVPDQENEQFYFPTVKNKLSFEWLDLLKMAIVFGIVSVVGLYFYTIGVSDSNIITIYILGVLILAIWSSGWMMSIISSIIAVLLFNYFFTEPRFSFNAYHRDYPMTFVIMFLSGLITSSLTKKIKEQTIAAVRKSYRMEVLLDTNRRLQHAKSIEEIITEGMSQIVKLVEKPVQFFEIENNLIVNSIFFRAESISTIENNKIASFFENPNEHGVVSWVISNKHGAGVSTDIFPEVNAYYLPVISNGNVKGVIGIALSKQSPLPAFERNILHAIINDFSFALDKWYLQKLNAEVAREAEMEQMRANLLRAVSHDLRTPLTAISGNADILLSSASQIREDEKSRIYEDIYKNSKWLVQMVENLLAVSKLEDGQFAMEMQLELVEDIIQEALTHVVRLNNTHEISYHIEPEFLFAEMDARLIIQVLINIIDNALTYTPSGSAITITVKESECFVHFTISDDGPGIDDAIKTSLFEPFTTGKVQRSDSRRGLGLGLALCQTILKLHGSEITVSDNKPKGTVFNFALKKGTLSSKVGDDIC</sequence>
<dbReference type="SMART" id="SM00388">
    <property type="entry name" value="HisKA"/>
    <property type="match status" value="1"/>
</dbReference>
<keyword evidence="12 13" id="KW-0472">Membrane</keyword>
<proteinExistence type="predicted"/>
<dbReference type="SMART" id="SM00387">
    <property type="entry name" value="HATPase_c"/>
    <property type="match status" value="1"/>
</dbReference>
<dbReference type="Proteomes" id="UP000037326">
    <property type="component" value="Unassembled WGS sequence"/>
</dbReference>
<evidence type="ECO:0000313" key="15">
    <source>
        <dbReference type="EMBL" id="KMY31341.1"/>
    </source>
</evidence>
<feature type="domain" description="Histidine kinase" evidence="14">
    <location>
        <begin position="679"/>
        <end position="896"/>
    </location>
</feature>
<dbReference type="GO" id="GO:0005737">
    <property type="term" value="C:cytoplasm"/>
    <property type="evidence" value="ECO:0007669"/>
    <property type="project" value="UniProtKB-ARBA"/>
</dbReference>
<dbReference type="CDD" id="cd00075">
    <property type="entry name" value="HATPase"/>
    <property type="match status" value="1"/>
</dbReference>
<keyword evidence="6 13" id="KW-0812">Transmembrane</keyword>
<keyword evidence="7" id="KW-0547">Nucleotide-binding</keyword>
<dbReference type="PATRIC" id="fig|582475.4.peg.94"/>
<dbReference type="Pfam" id="PF02518">
    <property type="entry name" value="HATPase_c"/>
    <property type="match status" value="1"/>
</dbReference>
<evidence type="ECO:0000256" key="5">
    <source>
        <dbReference type="ARBA" id="ARBA00022679"/>
    </source>
</evidence>
<dbReference type="InterPro" id="IPR003594">
    <property type="entry name" value="HATPase_dom"/>
</dbReference>
<dbReference type="Gene3D" id="1.20.120.620">
    <property type="entry name" value="Backbone structure of the membrane domain of e. Coli histidine kinase receptor kdpd"/>
    <property type="match status" value="1"/>
</dbReference>
<evidence type="ECO:0000256" key="11">
    <source>
        <dbReference type="ARBA" id="ARBA00023012"/>
    </source>
</evidence>
<keyword evidence="4" id="KW-0597">Phosphoprotein</keyword>
<evidence type="ECO:0000256" key="4">
    <source>
        <dbReference type="ARBA" id="ARBA00022553"/>
    </source>
</evidence>
<evidence type="ECO:0000256" key="1">
    <source>
        <dbReference type="ARBA" id="ARBA00000085"/>
    </source>
</evidence>
<dbReference type="Pfam" id="PF02702">
    <property type="entry name" value="KdpD"/>
    <property type="match status" value="1"/>
</dbReference>
<evidence type="ECO:0000256" key="8">
    <source>
        <dbReference type="ARBA" id="ARBA00022777"/>
    </source>
</evidence>
<dbReference type="InterPro" id="IPR014729">
    <property type="entry name" value="Rossmann-like_a/b/a_fold"/>
</dbReference>
<keyword evidence="11" id="KW-0902">Two-component regulatory system</keyword>
<dbReference type="GO" id="GO:0005886">
    <property type="term" value="C:plasma membrane"/>
    <property type="evidence" value="ECO:0007669"/>
    <property type="project" value="TreeGrafter"/>
</dbReference>
<dbReference type="InterPro" id="IPR036097">
    <property type="entry name" value="HisK_dim/P_sf"/>
</dbReference>
<dbReference type="EMBL" id="LFXJ01000005">
    <property type="protein sequence ID" value="KMY31341.1"/>
    <property type="molecule type" value="Genomic_DNA"/>
</dbReference>
<dbReference type="InterPro" id="IPR003661">
    <property type="entry name" value="HisK_dim/P_dom"/>
</dbReference>
<dbReference type="InterPro" id="IPR038318">
    <property type="entry name" value="KdpD_sf"/>
</dbReference>
<keyword evidence="5" id="KW-0808">Transferase</keyword>
<dbReference type="CDD" id="cd01987">
    <property type="entry name" value="USP_KdpD-like"/>
    <property type="match status" value="1"/>
</dbReference>
<dbReference type="SUPFAM" id="SSF55874">
    <property type="entry name" value="ATPase domain of HSP90 chaperone/DNA topoisomerase II/histidine kinase"/>
    <property type="match status" value="1"/>
</dbReference>
<evidence type="ECO:0000256" key="13">
    <source>
        <dbReference type="SAM" id="Phobius"/>
    </source>
</evidence>
<dbReference type="InterPro" id="IPR029016">
    <property type="entry name" value="GAF-like_dom_sf"/>
</dbReference>
<dbReference type="SUPFAM" id="SSF52540">
    <property type="entry name" value="P-loop containing nucleoside triphosphate hydrolases"/>
    <property type="match status" value="1"/>
</dbReference>
<dbReference type="FunFam" id="3.40.50.300:FF:000483">
    <property type="entry name" value="Sensor histidine kinase KdpD"/>
    <property type="match status" value="1"/>
</dbReference>
<dbReference type="SUPFAM" id="SSF52402">
    <property type="entry name" value="Adenine nucleotide alpha hydrolases-like"/>
    <property type="match status" value="1"/>
</dbReference>
<dbReference type="InterPro" id="IPR025201">
    <property type="entry name" value="KdpD_TM"/>
</dbReference>
<dbReference type="EC" id="2.7.13.3" evidence="3"/>
<dbReference type="CDD" id="cd00082">
    <property type="entry name" value="HisKA"/>
    <property type="match status" value="1"/>
</dbReference>
<dbReference type="InterPro" id="IPR027417">
    <property type="entry name" value="P-loop_NTPase"/>
</dbReference>
<dbReference type="GO" id="GO:0000155">
    <property type="term" value="F:phosphorelay sensor kinase activity"/>
    <property type="evidence" value="ECO:0007669"/>
    <property type="project" value="InterPro"/>
</dbReference>
<evidence type="ECO:0000256" key="12">
    <source>
        <dbReference type="ARBA" id="ARBA00023136"/>
    </source>
</evidence>
<dbReference type="Gene3D" id="3.30.565.10">
    <property type="entry name" value="Histidine kinase-like ATPase, C-terminal domain"/>
    <property type="match status" value="1"/>
</dbReference>
<evidence type="ECO:0000259" key="14">
    <source>
        <dbReference type="PROSITE" id="PS50109"/>
    </source>
</evidence>
<evidence type="ECO:0000313" key="16">
    <source>
        <dbReference type="Proteomes" id="UP000037326"/>
    </source>
</evidence>